<reference evidence="10" key="1">
    <citation type="journal article" date="2021" name="PeerJ">
        <title>Extensive microbial diversity within the chicken gut microbiome revealed by metagenomics and culture.</title>
        <authorList>
            <person name="Gilroy R."/>
            <person name="Ravi A."/>
            <person name="Getino M."/>
            <person name="Pursley I."/>
            <person name="Horton D.L."/>
            <person name="Alikhan N.F."/>
            <person name="Baker D."/>
            <person name="Gharbi K."/>
            <person name="Hall N."/>
            <person name="Watson M."/>
            <person name="Adriaenssens E.M."/>
            <person name="Foster-Nyarko E."/>
            <person name="Jarju S."/>
            <person name="Secka A."/>
            <person name="Antonio M."/>
            <person name="Oren A."/>
            <person name="Chaudhuri R.R."/>
            <person name="La Ragione R."/>
            <person name="Hildebrand F."/>
            <person name="Pallen M.J."/>
        </authorList>
    </citation>
    <scope>NUCLEOTIDE SEQUENCE</scope>
    <source>
        <strain evidence="10">A6-441</strain>
    </source>
</reference>
<feature type="transmembrane region" description="Helical" evidence="9">
    <location>
        <begin position="203"/>
        <end position="228"/>
    </location>
</feature>
<feature type="transmembrane region" description="Helical" evidence="9">
    <location>
        <begin position="91"/>
        <end position="110"/>
    </location>
</feature>
<keyword evidence="4 9" id="KW-1003">Cell membrane</keyword>
<dbReference type="FunFam" id="1.20.1740.10:FF:000004">
    <property type="entry name" value="Sodium:alanine symporter family protein"/>
    <property type="match status" value="1"/>
</dbReference>
<dbReference type="Proteomes" id="UP000724657">
    <property type="component" value="Unassembled WGS sequence"/>
</dbReference>
<dbReference type="NCBIfam" id="TIGR00835">
    <property type="entry name" value="agcS"/>
    <property type="match status" value="1"/>
</dbReference>
<feature type="transmembrane region" description="Helical" evidence="9">
    <location>
        <begin position="396"/>
        <end position="417"/>
    </location>
</feature>
<evidence type="ECO:0000256" key="3">
    <source>
        <dbReference type="ARBA" id="ARBA00022448"/>
    </source>
</evidence>
<reference evidence="10" key="2">
    <citation type="submission" date="2021-04" db="EMBL/GenBank/DDBJ databases">
        <authorList>
            <person name="Gilroy R."/>
        </authorList>
    </citation>
    <scope>NUCLEOTIDE SEQUENCE</scope>
    <source>
        <strain evidence="10">A6-441</strain>
    </source>
</reference>
<proteinExistence type="inferred from homology"/>
<feature type="transmembrane region" description="Helical" evidence="9">
    <location>
        <begin position="335"/>
        <end position="360"/>
    </location>
</feature>
<evidence type="ECO:0000313" key="11">
    <source>
        <dbReference type="Proteomes" id="UP000724657"/>
    </source>
</evidence>
<sequence length="466" mass="50566">MNNIINLLNGILWGYIIIALLIISGIYFTFKIKFSNLTQIKEMFSIMFEKKSGNGISPFQAFCVSAGSKVGTGSLAGVAIAISLGGPGSVFWMWVLTLIVGSLSIVENILAQIYKEKKDGTFRGGPAFYMEKAMGKRWMGVAFSILLTMTYGLIFNAVQANTMTIAIENYSGLSRMTSGIIIVILSALVIYGGMQRIAKVSEVIVPLMGVSYLIVAIIIVLKHIPIIIPVFELIIMNAFGLKAFGAGTLGTVIMQGVKRGLFSNEAGMGSTPNAGASASASHPVKQGLIQTLGVYVTTLGVCTATAFIILFSGVLGQNLDGIGLTQQAMKSQLGAFGDVFLLICVLLFAYTTIIGNYYYGQTNLEYLNADKGIKIQIFRVLVIAMVFFGAVRESALIWNIADLFMAFMVMFNVYAIFMLRKPAIETLEHYISEKKKGKNPIFTIDVLSDSTGVECWDKNGEIPLED</sequence>
<evidence type="ECO:0000256" key="5">
    <source>
        <dbReference type="ARBA" id="ARBA00022692"/>
    </source>
</evidence>
<dbReference type="Gene3D" id="1.20.1740.10">
    <property type="entry name" value="Amino acid/polyamine transporter I"/>
    <property type="match status" value="1"/>
</dbReference>
<feature type="transmembrane region" description="Helical" evidence="9">
    <location>
        <begin position="170"/>
        <end position="191"/>
    </location>
</feature>
<evidence type="ECO:0000256" key="6">
    <source>
        <dbReference type="ARBA" id="ARBA00022847"/>
    </source>
</evidence>
<dbReference type="EMBL" id="JAHLFN010000039">
    <property type="protein sequence ID" value="MBU3842251.1"/>
    <property type="molecule type" value="Genomic_DNA"/>
</dbReference>
<evidence type="ECO:0000256" key="9">
    <source>
        <dbReference type="RuleBase" id="RU363064"/>
    </source>
</evidence>
<comment type="subcellular location">
    <subcellularLocation>
        <location evidence="1 9">Cell membrane</location>
        <topology evidence="1 9">Multi-pass membrane protein</topology>
    </subcellularLocation>
</comment>
<evidence type="ECO:0000256" key="1">
    <source>
        <dbReference type="ARBA" id="ARBA00004651"/>
    </source>
</evidence>
<dbReference type="PRINTS" id="PR00175">
    <property type="entry name" value="NAALASMPORT"/>
</dbReference>
<dbReference type="GO" id="GO:0005283">
    <property type="term" value="F:amino acid:sodium symporter activity"/>
    <property type="evidence" value="ECO:0007669"/>
    <property type="project" value="InterPro"/>
</dbReference>
<gene>
    <name evidence="10" type="ORF">IAA47_04605</name>
</gene>
<accession>A0A9E2KXK3</accession>
<feature type="transmembrane region" description="Helical" evidence="9">
    <location>
        <begin position="234"/>
        <end position="254"/>
    </location>
</feature>
<feature type="transmembrane region" description="Helical" evidence="9">
    <location>
        <begin position="12"/>
        <end position="30"/>
    </location>
</feature>
<protein>
    <submittedName>
        <fullName evidence="10">Alanine:cation symporter family protein</fullName>
    </submittedName>
</protein>
<name>A0A9E2KXK3_9FUSO</name>
<keyword evidence="3 9" id="KW-0813">Transport</keyword>
<comment type="similarity">
    <text evidence="2 9">Belongs to the alanine or glycine:cation symporter (AGCS) (TC 2.A.25) family.</text>
</comment>
<dbReference type="AlphaFoldDB" id="A0A9E2KXK3"/>
<keyword evidence="5 9" id="KW-0812">Transmembrane</keyword>
<evidence type="ECO:0000256" key="7">
    <source>
        <dbReference type="ARBA" id="ARBA00022989"/>
    </source>
</evidence>
<dbReference type="PANTHER" id="PTHR30330:SF1">
    <property type="entry name" value="AMINO-ACID CARRIER PROTEIN ALST"/>
    <property type="match status" value="1"/>
</dbReference>
<evidence type="ECO:0000256" key="4">
    <source>
        <dbReference type="ARBA" id="ARBA00022475"/>
    </source>
</evidence>
<feature type="transmembrane region" description="Helical" evidence="9">
    <location>
        <begin position="292"/>
        <end position="315"/>
    </location>
</feature>
<keyword evidence="8 9" id="KW-0472">Membrane</keyword>
<dbReference type="InterPro" id="IPR001463">
    <property type="entry name" value="Na/Ala_symport"/>
</dbReference>
<keyword evidence="6 9" id="KW-0769">Symport</keyword>
<comment type="caution">
    <text evidence="10">The sequence shown here is derived from an EMBL/GenBank/DDBJ whole genome shotgun (WGS) entry which is preliminary data.</text>
</comment>
<dbReference type="PANTHER" id="PTHR30330">
    <property type="entry name" value="AGSS FAMILY TRANSPORTER, SODIUM-ALANINE"/>
    <property type="match status" value="1"/>
</dbReference>
<dbReference type="Pfam" id="PF01235">
    <property type="entry name" value="Na_Ala_symp"/>
    <property type="match status" value="1"/>
</dbReference>
<evidence type="ECO:0000256" key="8">
    <source>
        <dbReference type="ARBA" id="ARBA00023136"/>
    </source>
</evidence>
<dbReference type="GO" id="GO:0005886">
    <property type="term" value="C:plasma membrane"/>
    <property type="evidence" value="ECO:0007669"/>
    <property type="project" value="UniProtKB-SubCell"/>
</dbReference>
<organism evidence="10 11">
    <name type="scientific">Candidatus Fusobacterium pullicola</name>
    <dbReference type="NCBI Taxonomy" id="2838601"/>
    <lineage>
        <taxon>Bacteria</taxon>
        <taxon>Fusobacteriati</taxon>
        <taxon>Fusobacteriota</taxon>
        <taxon>Fusobacteriia</taxon>
        <taxon>Fusobacteriales</taxon>
        <taxon>Fusobacteriaceae</taxon>
        <taxon>Fusobacterium</taxon>
    </lineage>
</organism>
<keyword evidence="7 9" id="KW-1133">Transmembrane helix</keyword>
<feature type="transmembrane region" description="Helical" evidence="9">
    <location>
        <begin position="138"/>
        <end position="158"/>
    </location>
</feature>
<evidence type="ECO:0000313" key="10">
    <source>
        <dbReference type="EMBL" id="MBU3842251.1"/>
    </source>
</evidence>
<evidence type="ECO:0000256" key="2">
    <source>
        <dbReference type="ARBA" id="ARBA00009261"/>
    </source>
</evidence>
<feature type="transmembrane region" description="Helical" evidence="9">
    <location>
        <begin position="372"/>
        <end position="390"/>
    </location>
</feature>